<dbReference type="InterPro" id="IPR029058">
    <property type="entry name" value="AB_hydrolase_fold"/>
</dbReference>
<evidence type="ECO:0000313" key="3">
    <source>
        <dbReference type="Proteomes" id="UP001501243"/>
    </source>
</evidence>
<dbReference type="Gene3D" id="3.40.50.1820">
    <property type="entry name" value="alpha/beta hydrolase"/>
    <property type="match status" value="1"/>
</dbReference>
<reference evidence="3" key="1">
    <citation type="journal article" date="2019" name="Int. J. Syst. Evol. Microbiol.">
        <title>The Global Catalogue of Microorganisms (GCM) 10K type strain sequencing project: providing services to taxonomists for standard genome sequencing and annotation.</title>
        <authorList>
            <consortium name="The Broad Institute Genomics Platform"/>
            <consortium name="The Broad Institute Genome Sequencing Center for Infectious Disease"/>
            <person name="Wu L."/>
            <person name="Ma J."/>
        </authorList>
    </citation>
    <scope>NUCLEOTIDE SEQUENCE [LARGE SCALE GENOMIC DNA]</scope>
    <source>
        <strain evidence="3">JCM 17841</strain>
    </source>
</reference>
<dbReference type="PANTHER" id="PTHR43265">
    <property type="entry name" value="ESTERASE ESTD"/>
    <property type="match status" value="1"/>
</dbReference>
<accession>A0ABP8QU12</accession>
<proteinExistence type="predicted"/>
<protein>
    <recommendedName>
        <fullName evidence="1">AB hydrolase-1 domain-containing protein</fullName>
    </recommendedName>
</protein>
<dbReference type="SUPFAM" id="SSF53474">
    <property type="entry name" value="alpha/beta-Hydrolases"/>
    <property type="match status" value="1"/>
</dbReference>
<evidence type="ECO:0000259" key="1">
    <source>
        <dbReference type="Pfam" id="PF00561"/>
    </source>
</evidence>
<dbReference type="InterPro" id="IPR000073">
    <property type="entry name" value="AB_hydrolase_1"/>
</dbReference>
<dbReference type="Pfam" id="PF00561">
    <property type="entry name" value="Abhydrolase_1"/>
    <property type="match status" value="1"/>
</dbReference>
<dbReference type="EMBL" id="BAABGQ010000016">
    <property type="protein sequence ID" value="GAA4509190.1"/>
    <property type="molecule type" value="Genomic_DNA"/>
</dbReference>
<dbReference type="Proteomes" id="UP001501243">
    <property type="component" value="Unassembled WGS sequence"/>
</dbReference>
<name>A0ABP8QU12_9BACT</name>
<feature type="domain" description="AB hydrolase-1" evidence="1">
    <location>
        <begin position="8"/>
        <end position="83"/>
    </location>
</feature>
<sequence length="203" mass="22226">MASNLFEANALSRAGYRVLLFDYRGFGHSQAFPIDPNRLYYQEFVTDLRTALAAARQRFPHQRTGIIGYSMGTLLGAEVAATTRCDFLITDGYVGNPQATVTRILAKSHQVVTIPAEAAAYSQAAARINCPWLLIAGTEDQNTPLADSIAAVKAAKRRQQRQLLTVKCGHLRAAETLTDKEYGDLYARAISQFLAGEQVVSKS</sequence>
<dbReference type="InterPro" id="IPR053145">
    <property type="entry name" value="AB_hydrolase_Est10"/>
</dbReference>
<gene>
    <name evidence="2" type="ORF">GCM10023172_42300</name>
</gene>
<organism evidence="2 3">
    <name type="scientific">Hymenobacter ginsengisoli</name>
    <dbReference type="NCBI Taxonomy" id="1051626"/>
    <lineage>
        <taxon>Bacteria</taxon>
        <taxon>Pseudomonadati</taxon>
        <taxon>Bacteroidota</taxon>
        <taxon>Cytophagia</taxon>
        <taxon>Cytophagales</taxon>
        <taxon>Hymenobacteraceae</taxon>
        <taxon>Hymenobacter</taxon>
    </lineage>
</organism>
<comment type="caution">
    <text evidence="2">The sequence shown here is derived from an EMBL/GenBank/DDBJ whole genome shotgun (WGS) entry which is preliminary data.</text>
</comment>
<keyword evidence="3" id="KW-1185">Reference proteome</keyword>
<evidence type="ECO:0000313" key="2">
    <source>
        <dbReference type="EMBL" id="GAA4509190.1"/>
    </source>
</evidence>
<dbReference type="PANTHER" id="PTHR43265:SF1">
    <property type="entry name" value="ESTERASE ESTD"/>
    <property type="match status" value="1"/>
</dbReference>